<organism evidence="4">
    <name type="scientific">Mesocestoides corti</name>
    <name type="common">Flatworm</name>
    <dbReference type="NCBI Taxonomy" id="53468"/>
    <lineage>
        <taxon>Eukaryota</taxon>
        <taxon>Metazoa</taxon>
        <taxon>Spiralia</taxon>
        <taxon>Lophotrochozoa</taxon>
        <taxon>Platyhelminthes</taxon>
        <taxon>Cestoda</taxon>
        <taxon>Eucestoda</taxon>
        <taxon>Cyclophyllidea</taxon>
        <taxon>Mesocestoididae</taxon>
        <taxon>Mesocestoides</taxon>
    </lineage>
</organism>
<evidence type="ECO:0000256" key="1">
    <source>
        <dbReference type="SAM" id="MobiDB-lite"/>
    </source>
</evidence>
<keyword evidence="3" id="KW-1185">Reference proteome</keyword>
<dbReference type="Proteomes" id="UP000267029">
    <property type="component" value="Unassembled WGS sequence"/>
</dbReference>
<reference evidence="2 3" key="2">
    <citation type="submission" date="2018-10" db="EMBL/GenBank/DDBJ databases">
        <authorList>
            <consortium name="Pathogen Informatics"/>
        </authorList>
    </citation>
    <scope>NUCLEOTIDE SEQUENCE [LARGE SCALE GENOMIC DNA]</scope>
</reference>
<dbReference type="AlphaFoldDB" id="A0A0R3UFL8"/>
<sequence>MRLIASWVDGVEKSPLFLEGAEGRAELSKMNSAVMASVRLCSGRATVISANQRSLGSFLIGRGRRAHEETPSNCVQPRQNQTLGAGRSPRVSRPITHLDACQSNYDVLEADDLFLDFFEGFSKSMLWIADGQSRRLR</sequence>
<protein>
    <submittedName>
        <fullName evidence="4">Rad51 domain-containing protein</fullName>
    </submittedName>
</protein>
<proteinExistence type="predicted"/>
<accession>A0A0R3UFL8</accession>
<feature type="region of interest" description="Disordered" evidence="1">
    <location>
        <begin position="69"/>
        <end position="91"/>
    </location>
</feature>
<dbReference type="WBParaSite" id="MCOS_0000592401-mRNA-1">
    <property type="protein sequence ID" value="MCOS_0000592401-mRNA-1"/>
    <property type="gene ID" value="MCOS_0000592401"/>
</dbReference>
<gene>
    <name evidence="2" type="ORF">MCOS_LOCUS5925</name>
</gene>
<reference evidence="4" key="1">
    <citation type="submission" date="2017-02" db="UniProtKB">
        <authorList>
            <consortium name="WormBaseParasite"/>
        </authorList>
    </citation>
    <scope>IDENTIFICATION</scope>
</reference>
<name>A0A0R3UFL8_MESCO</name>
<evidence type="ECO:0000313" key="2">
    <source>
        <dbReference type="EMBL" id="VDD79922.1"/>
    </source>
</evidence>
<evidence type="ECO:0000313" key="3">
    <source>
        <dbReference type="Proteomes" id="UP000267029"/>
    </source>
</evidence>
<evidence type="ECO:0000313" key="4">
    <source>
        <dbReference type="WBParaSite" id="MCOS_0000592401-mRNA-1"/>
    </source>
</evidence>
<feature type="compositionally biased region" description="Polar residues" evidence="1">
    <location>
        <begin position="71"/>
        <end position="83"/>
    </location>
</feature>
<dbReference type="EMBL" id="UXSR01005222">
    <property type="protein sequence ID" value="VDD79922.1"/>
    <property type="molecule type" value="Genomic_DNA"/>
</dbReference>